<protein>
    <submittedName>
        <fullName evidence="3">Lipase</fullName>
    </submittedName>
</protein>
<feature type="region of interest" description="Disordered" evidence="1">
    <location>
        <begin position="318"/>
        <end position="350"/>
    </location>
</feature>
<feature type="domain" description="Fungal lipase-type" evidence="2">
    <location>
        <begin position="615"/>
        <end position="753"/>
    </location>
</feature>
<reference evidence="3 4" key="1">
    <citation type="journal article" date="2013" name="Genome Biol.">
        <title>Genome of Acanthamoeba castellanii highlights extensive lateral gene transfer and early evolution of tyrosine kinase signaling.</title>
        <authorList>
            <person name="Clarke M."/>
            <person name="Lohan A.J."/>
            <person name="Liu B."/>
            <person name="Lagkouvardos I."/>
            <person name="Roy S."/>
            <person name="Zafar N."/>
            <person name="Bertelli C."/>
            <person name="Schilde C."/>
            <person name="Kianianmomeni A."/>
            <person name="Burglin T.R."/>
            <person name="Frech C."/>
            <person name="Turcotte B."/>
            <person name="Kopec K.O."/>
            <person name="Synnott J.M."/>
            <person name="Choo C."/>
            <person name="Paponov I."/>
            <person name="Finkler A."/>
            <person name="Soon Heng Tan C."/>
            <person name="Hutchins A.P."/>
            <person name="Weinmeier T."/>
            <person name="Rattei T."/>
            <person name="Chu J.S."/>
            <person name="Gimenez G."/>
            <person name="Irimia M."/>
            <person name="Rigden D.J."/>
            <person name="Fitzpatrick D.A."/>
            <person name="Lorenzo-Morales J."/>
            <person name="Bateman A."/>
            <person name="Chiu C.H."/>
            <person name="Tang P."/>
            <person name="Hegemann P."/>
            <person name="Fromm H."/>
            <person name="Raoult D."/>
            <person name="Greub G."/>
            <person name="Miranda-Saavedra D."/>
            <person name="Chen N."/>
            <person name="Nash P."/>
            <person name="Ginger M.L."/>
            <person name="Horn M."/>
            <person name="Schaap P."/>
            <person name="Caler L."/>
            <person name="Loftus B."/>
        </authorList>
    </citation>
    <scope>NUCLEOTIDE SEQUENCE [LARGE SCALE GENOMIC DNA]</scope>
    <source>
        <strain evidence="3 4">Neff</strain>
    </source>
</reference>
<organism evidence="3 4">
    <name type="scientific">Acanthamoeba castellanii (strain ATCC 30010 / Neff)</name>
    <dbReference type="NCBI Taxonomy" id="1257118"/>
    <lineage>
        <taxon>Eukaryota</taxon>
        <taxon>Amoebozoa</taxon>
        <taxon>Discosea</taxon>
        <taxon>Longamoebia</taxon>
        <taxon>Centramoebida</taxon>
        <taxon>Acanthamoebidae</taxon>
        <taxon>Acanthamoeba</taxon>
    </lineage>
</organism>
<dbReference type="GeneID" id="14924375"/>
<dbReference type="InterPro" id="IPR051218">
    <property type="entry name" value="Sec_MonoDiacylglyc_Lipase"/>
</dbReference>
<feature type="compositionally biased region" description="Basic residues" evidence="1">
    <location>
        <begin position="318"/>
        <end position="344"/>
    </location>
</feature>
<evidence type="ECO:0000313" key="4">
    <source>
        <dbReference type="Proteomes" id="UP000011083"/>
    </source>
</evidence>
<dbReference type="Gene3D" id="3.40.50.1820">
    <property type="entry name" value="alpha/beta hydrolase"/>
    <property type="match status" value="1"/>
</dbReference>
<dbReference type="RefSeq" id="XP_004352929.1">
    <property type="nucleotide sequence ID" value="XM_004352877.1"/>
</dbReference>
<dbReference type="PANTHER" id="PTHR45856">
    <property type="entry name" value="ALPHA/BETA-HYDROLASES SUPERFAMILY PROTEIN"/>
    <property type="match status" value="1"/>
</dbReference>
<dbReference type="Proteomes" id="UP000011083">
    <property type="component" value="Unassembled WGS sequence"/>
</dbReference>
<dbReference type="InterPro" id="IPR002921">
    <property type="entry name" value="Fungal_lipase-type"/>
</dbReference>
<keyword evidence="4" id="KW-1185">Reference proteome</keyword>
<dbReference type="CDD" id="cd00519">
    <property type="entry name" value="Lipase_3"/>
    <property type="match status" value="1"/>
</dbReference>
<dbReference type="KEGG" id="acan:ACA1_069860"/>
<dbReference type="GO" id="GO:0006629">
    <property type="term" value="P:lipid metabolic process"/>
    <property type="evidence" value="ECO:0007669"/>
    <property type="project" value="InterPro"/>
</dbReference>
<dbReference type="SUPFAM" id="SSF53474">
    <property type="entry name" value="alpha/beta-Hydrolases"/>
    <property type="match status" value="1"/>
</dbReference>
<dbReference type="AlphaFoldDB" id="L8HG25"/>
<dbReference type="VEuPathDB" id="AmoebaDB:ACA1_069860"/>
<dbReference type="PANTHER" id="PTHR45856:SF24">
    <property type="entry name" value="FUNGAL LIPASE-LIKE DOMAIN-CONTAINING PROTEIN"/>
    <property type="match status" value="1"/>
</dbReference>
<gene>
    <name evidence="3" type="ORF">ACA1_069860</name>
</gene>
<dbReference type="EMBL" id="KB007857">
    <property type="protein sequence ID" value="ELR23401.1"/>
    <property type="molecule type" value="Genomic_DNA"/>
</dbReference>
<name>L8HG25_ACACF</name>
<proteinExistence type="predicted"/>
<dbReference type="Pfam" id="PF01764">
    <property type="entry name" value="Lipase_3"/>
    <property type="match status" value="1"/>
</dbReference>
<evidence type="ECO:0000313" key="3">
    <source>
        <dbReference type="EMBL" id="ELR23401.1"/>
    </source>
</evidence>
<evidence type="ECO:0000259" key="2">
    <source>
        <dbReference type="Pfam" id="PF01764"/>
    </source>
</evidence>
<dbReference type="OrthoDB" id="426718at2759"/>
<sequence length="793" mass="86471">MGDKSLAALTVWECLDGRQRGRLATQLKLHKNDPLSPSPTPAADIKKRRGVPGYVDVGISQASAEATLAVEWKIGADAWKQAHDEGATLYVSLHSHHPGDENEKNAPTDHDKHDICRLPIDSAQGTAQFPAAKLNLGGSLRAGLAARILKVTKTKKKAAVKVKTGEGHAVETPAAAGDADLPSDDDDVAVLAKSEVVNIVTGTLERTWSMQVEKVSVMLNTSAIPLTPPKAAVTVAQPGTLCATRREDAVATMQDEYYEGMTSEEREAAFASMWAALPAAEQAKLRPHLTASNRGREIVKPTNKKSTSKAAVECLAQKKNKKAKTKKTKKVTKKSVVKKQKKEKKVMTTSGVTTVMTEEKTTTPIREKPSQRSANARTAVLIPSTVEPQLEAAAAAQLADDDAAAADVDVEDWVVLAPEIGEPAVNEDTTSTVSLSFVEVSSSIQPSVVWNLTATEYYDWIGVVDAETDDTVAKVSINTLVSWTNPVGAHSWSEVMTTVAKKKGLSKKYYAVMWRWHEEANQYHALGYSSNIIRSVVSMERRELVRQNVSATEHMSAVYKDESLECAQLAVAAYKCYDALTCALPPPLEPVYNIENAKTDTQGFVSLDKTRGIAYVAFKGSWELADFMNDADLFLGSFVDTPQLKAQFKMVECWKSVKDPLLDLLLKYLKDKKISKITITGHSLGAALACLMTESILHDTRFDPYKLNSTSLKLFTFACPRSFDWAANADSVKQLDKDRATMLSFVDQNDPVATGAWGFLKYFGYYHVGSVVLLQGSGHAMSNYINLIKALTP</sequence>
<accession>L8HG25</accession>
<evidence type="ECO:0000256" key="1">
    <source>
        <dbReference type="SAM" id="MobiDB-lite"/>
    </source>
</evidence>
<dbReference type="InterPro" id="IPR029058">
    <property type="entry name" value="AB_hydrolase_fold"/>
</dbReference>